<organism evidence="2 3">
    <name type="scientific">Sesamum indicum</name>
    <name type="common">Oriental sesame</name>
    <name type="synonym">Sesamum orientale</name>
    <dbReference type="NCBI Taxonomy" id="4182"/>
    <lineage>
        <taxon>Eukaryota</taxon>
        <taxon>Viridiplantae</taxon>
        <taxon>Streptophyta</taxon>
        <taxon>Embryophyta</taxon>
        <taxon>Tracheophyta</taxon>
        <taxon>Spermatophyta</taxon>
        <taxon>Magnoliopsida</taxon>
        <taxon>eudicotyledons</taxon>
        <taxon>Gunneridae</taxon>
        <taxon>Pentapetalae</taxon>
        <taxon>asterids</taxon>
        <taxon>lamiids</taxon>
        <taxon>Lamiales</taxon>
        <taxon>Pedaliaceae</taxon>
        <taxon>Sesamum</taxon>
    </lineage>
</organism>
<dbReference type="KEGG" id="sind:110012105"/>
<evidence type="ECO:0000313" key="3">
    <source>
        <dbReference type="RefSeq" id="XP_020549905.1"/>
    </source>
</evidence>
<proteinExistence type="predicted"/>
<keyword evidence="2" id="KW-1185">Reference proteome</keyword>
<dbReference type="InterPro" id="IPR013103">
    <property type="entry name" value="RVT_2"/>
</dbReference>
<feature type="domain" description="Reverse transcriptase Ty1/copia-type" evidence="1">
    <location>
        <begin position="4"/>
        <end position="143"/>
    </location>
</feature>
<dbReference type="OrthoDB" id="128382at2759"/>
<dbReference type="Proteomes" id="UP000504604">
    <property type="component" value="Linkage group LG6"/>
</dbReference>
<protein>
    <submittedName>
        <fullName evidence="3">Uncharacterized protein LOC110012105</fullName>
    </submittedName>
</protein>
<reference evidence="3" key="1">
    <citation type="submission" date="2025-08" db="UniProtKB">
        <authorList>
            <consortium name="RefSeq"/>
        </authorList>
    </citation>
    <scope>IDENTIFICATION</scope>
</reference>
<dbReference type="GeneID" id="110012105"/>
<name>A0A8M8V0N3_SESIN</name>
<evidence type="ECO:0000259" key="1">
    <source>
        <dbReference type="Pfam" id="PF07727"/>
    </source>
</evidence>
<dbReference type="RefSeq" id="XP_020549905.1">
    <property type="nucleotide sequence ID" value="XM_020694246.1"/>
</dbReference>
<gene>
    <name evidence="3" type="primary">LOC110012105</name>
</gene>
<sequence length="191" mass="21534">MTPKGYPVPCPGHVCILKCSLYGLKQASHQLNIELTDRLQAYGFLQCPPDHCLFMHFTPGSFTALLVYVENILLTGNSDAELEAVKVHLDVFFTIKDLGYAKYFLGLELVRSAHGLLVTQQKYLHDILQDFHMLNAKDVSTPFPPRLKLTSDSSTLLIDPGVYRCLIDRLLYLGFTRPNVSFAVQQLSQFL</sequence>
<evidence type="ECO:0000313" key="2">
    <source>
        <dbReference type="Proteomes" id="UP000504604"/>
    </source>
</evidence>
<dbReference type="AlphaFoldDB" id="A0A8M8V0N3"/>
<dbReference type="Pfam" id="PF07727">
    <property type="entry name" value="RVT_2"/>
    <property type="match status" value="1"/>
</dbReference>
<accession>A0A8M8V0N3</accession>